<reference evidence="3" key="1">
    <citation type="submission" date="2022-09" db="EMBL/GenBank/DDBJ databases">
        <authorList>
            <person name="Yuan C."/>
            <person name="Ke Z."/>
        </authorList>
    </citation>
    <scope>NUCLEOTIDE SEQUENCE</scope>
    <source>
        <strain evidence="3">LB-8</strain>
    </source>
</reference>
<dbReference type="Pfam" id="PF13279">
    <property type="entry name" value="4HBT_2"/>
    <property type="match status" value="1"/>
</dbReference>
<evidence type="ECO:0000256" key="2">
    <source>
        <dbReference type="ARBA" id="ARBA00022801"/>
    </source>
</evidence>
<comment type="caution">
    <text evidence="3">The sequence shown here is derived from an EMBL/GenBank/DDBJ whole genome shotgun (WGS) entry which is preliminary data.</text>
</comment>
<gene>
    <name evidence="3" type="ORF">OCK74_05930</name>
</gene>
<dbReference type="Proteomes" id="UP001155483">
    <property type="component" value="Unassembled WGS sequence"/>
</dbReference>
<dbReference type="SUPFAM" id="SSF54637">
    <property type="entry name" value="Thioesterase/thiol ester dehydrase-isomerase"/>
    <property type="match status" value="1"/>
</dbReference>
<keyword evidence="2" id="KW-0378">Hydrolase</keyword>
<accession>A0A9X3B7M7</accession>
<dbReference type="InterPro" id="IPR029069">
    <property type="entry name" value="HotDog_dom_sf"/>
</dbReference>
<dbReference type="CDD" id="cd00586">
    <property type="entry name" value="4HBT"/>
    <property type="match status" value="1"/>
</dbReference>
<dbReference type="PANTHER" id="PTHR31793:SF27">
    <property type="entry name" value="NOVEL THIOESTERASE SUPERFAMILY DOMAIN AND SAPOSIN A-TYPE DOMAIN CONTAINING PROTEIN (0610012H03RIK)"/>
    <property type="match status" value="1"/>
</dbReference>
<organism evidence="3 4">
    <name type="scientific">Paraflavisolibacter caeni</name>
    <dbReference type="NCBI Taxonomy" id="2982496"/>
    <lineage>
        <taxon>Bacteria</taxon>
        <taxon>Pseudomonadati</taxon>
        <taxon>Bacteroidota</taxon>
        <taxon>Chitinophagia</taxon>
        <taxon>Chitinophagales</taxon>
        <taxon>Chitinophagaceae</taxon>
        <taxon>Paraflavisolibacter</taxon>
    </lineage>
</organism>
<reference evidence="3" key="2">
    <citation type="submission" date="2023-04" db="EMBL/GenBank/DDBJ databases">
        <title>Paracnuella aquatica gen. nov., sp. nov., a member of the family Chitinophagaceae isolated from a hot spring.</title>
        <authorList>
            <person name="Wang C."/>
        </authorList>
    </citation>
    <scope>NUCLEOTIDE SEQUENCE</scope>
    <source>
        <strain evidence="3">LB-8</strain>
    </source>
</reference>
<dbReference type="Gene3D" id="3.10.129.10">
    <property type="entry name" value="Hotdog Thioesterase"/>
    <property type="match status" value="1"/>
</dbReference>
<proteinExistence type="inferred from homology"/>
<dbReference type="AlphaFoldDB" id="A0A9X3B7M7"/>
<evidence type="ECO:0000313" key="4">
    <source>
        <dbReference type="Proteomes" id="UP001155483"/>
    </source>
</evidence>
<sequence length="140" mass="15581">MARVKVTVPDSFTFSSIIPVRITDLNYGNHVGNDSVLSLIHEARVQFLKHHQLTELNFGGVGLIMADVAIEFKAELFYGDVLKVYVAANDFSAVGFDLVYKLVKNEEETLVATAKTGMVCFDYEKKKVAKVPELALKQLQ</sequence>
<dbReference type="GO" id="GO:0047617">
    <property type="term" value="F:fatty acyl-CoA hydrolase activity"/>
    <property type="evidence" value="ECO:0007669"/>
    <property type="project" value="TreeGrafter"/>
</dbReference>
<keyword evidence="4" id="KW-1185">Reference proteome</keyword>
<dbReference type="EMBL" id="JAOTIF010000002">
    <property type="protein sequence ID" value="MCU7548646.1"/>
    <property type="molecule type" value="Genomic_DNA"/>
</dbReference>
<dbReference type="RefSeq" id="WP_279296090.1">
    <property type="nucleotide sequence ID" value="NZ_JAOTIF010000002.1"/>
</dbReference>
<comment type="similarity">
    <text evidence="1">Belongs to the 4-hydroxybenzoyl-CoA thioesterase family.</text>
</comment>
<dbReference type="InterPro" id="IPR050563">
    <property type="entry name" value="4-hydroxybenzoyl-CoA_TE"/>
</dbReference>
<dbReference type="PANTHER" id="PTHR31793">
    <property type="entry name" value="4-HYDROXYBENZOYL-COA THIOESTERASE FAMILY MEMBER"/>
    <property type="match status" value="1"/>
</dbReference>
<evidence type="ECO:0000256" key="1">
    <source>
        <dbReference type="ARBA" id="ARBA00005953"/>
    </source>
</evidence>
<protein>
    <submittedName>
        <fullName evidence="3">Thioesterase family protein</fullName>
    </submittedName>
</protein>
<evidence type="ECO:0000313" key="3">
    <source>
        <dbReference type="EMBL" id="MCU7548646.1"/>
    </source>
</evidence>
<name>A0A9X3B7M7_9BACT</name>